<name>A0A7X6FSN8_9HYPH</name>
<protein>
    <submittedName>
        <fullName evidence="1">Uncharacterized protein</fullName>
    </submittedName>
</protein>
<reference evidence="1 2" key="1">
    <citation type="submission" date="2020-04" db="EMBL/GenBank/DDBJ databases">
        <title>Whole genome sequencing of clinical and environmental type strains of Ochrobactrum.</title>
        <authorList>
            <person name="Dharne M."/>
        </authorList>
    </citation>
    <scope>NUCLEOTIDE SEQUENCE [LARGE SCALE GENOMIC DNA]</scope>
    <source>
        <strain evidence="1 2">DSM 13340</strain>
    </source>
</reference>
<dbReference type="AlphaFoldDB" id="A0A7X6FSN8"/>
<accession>A0A7X6FSN8</accession>
<evidence type="ECO:0000313" key="2">
    <source>
        <dbReference type="Proteomes" id="UP000558475"/>
    </source>
</evidence>
<dbReference type="Proteomes" id="UP000558475">
    <property type="component" value="Unassembled WGS sequence"/>
</dbReference>
<gene>
    <name evidence="1" type="ORF">HGG76_25715</name>
</gene>
<evidence type="ECO:0000313" key="1">
    <source>
        <dbReference type="EMBL" id="NKW11121.1"/>
    </source>
</evidence>
<comment type="caution">
    <text evidence="1">The sequence shown here is derived from an EMBL/GenBank/DDBJ whole genome shotgun (WGS) entry which is preliminary data.</text>
</comment>
<sequence length="76" mass="8656">MAGMTTTQWKAFNRAGLSEYMTQGQTRAIPTNRMATLNVPAMKPDQISWFTQKQWEAFNQAGQLKISPNPRSLPFH</sequence>
<organism evidence="1 2">
    <name type="scientific">Brucella tritici</name>
    <dbReference type="NCBI Taxonomy" id="94626"/>
    <lineage>
        <taxon>Bacteria</taxon>
        <taxon>Pseudomonadati</taxon>
        <taxon>Pseudomonadota</taxon>
        <taxon>Alphaproteobacteria</taxon>
        <taxon>Hyphomicrobiales</taxon>
        <taxon>Brucellaceae</taxon>
        <taxon>Brucella/Ochrobactrum group</taxon>
        <taxon>Brucella</taxon>
    </lineage>
</organism>
<dbReference type="EMBL" id="JAAXZB010000003">
    <property type="protein sequence ID" value="NKW11121.1"/>
    <property type="molecule type" value="Genomic_DNA"/>
</dbReference>
<proteinExistence type="predicted"/>